<reference evidence="5" key="1">
    <citation type="journal article" date="2014" name="Nat. Commun.">
        <title>The rainbow trout genome provides novel insights into evolution after whole-genome duplication in vertebrates.</title>
        <authorList>
            <person name="Berthelot C."/>
            <person name="Brunet F."/>
            <person name="Chalopin D."/>
            <person name="Juanchich A."/>
            <person name="Bernard M."/>
            <person name="Noel B."/>
            <person name="Bento P."/>
            <person name="Da Silva C."/>
            <person name="Labadie K."/>
            <person name="Alberti A."/>
            <person name="Aury J.M."/>
            <person name="Louis A."/>
            <person name="Dehais P."/>
            <person name="Bardou P."/>
            <person name="Montfort J."/>
            <person name="Klopp C."/>
            <person name="Cabau C."/>
            <person name="Gaspin C."/>
            <person name="Thorgaard G.H."/>
            <person name="Boussaha M."/>
            <person name="Quillet E."/>
            <person name="Guyomard R."/>
            <person name="Galiana D."/>
            <person name="Bobe J."/>
            <person name="Volff J.N."/>
            <person name="Genet C."/>
            <person name="Wincker P."/>
            <person name="Jaillon O."/>
            <person name="Roest Crollius H."/>
            <person name="Guiguen Y."/>
        </authorList>
    </citation>
    <scope>NUCLEOTIDE SEQUENCE [LARGE SCALE GENOMIC DNA]</scope>
</reference>
<evidence type="ECO:0000259" key="4">
    <source>
        <dbReference type="Pfam" id="PF07714"/>
    </source>
</evidence>
<reference evidence="5" key="2">
    <citation type="submission" date="2014-03" db="EMBL/GenBank/DDBJ databases">
        <authorList>
            <person name="Genoscope - CEA"/>
        </authorList>
    </citation>
    <scope>NUCLEOTIDE SEQUENCE</scope>
</reference>
<feature type="region of interest" description="Disordered" evidence="3">
    <location>
        <begin position="145"/>
        <end position="236"/>
    </location>
</feature>
<dbReference type="PANTHER" id="PTHR24416">
    <property type="entry name" value="TYROSINE-PROTEIN KINASE RECEPTOR"/>
    <property type="match status" value="1"/>
</dbReference>
<dbReference type="GO" id="GO:0043066">
    <property type="term" value="P:negative regulation of apoptotic process"/>
    <property type="evidence" value="ECO:0007669"/>
    <property type="project" value="TreeGrafter"/>
</dbReference>
<dbReference type="GO" id="GO:0007399">
    <property type="term" value="P:nervous system development"/>
    <property type="evidence" value="ECO:0007669"/>
    <property type="project" value="TreeGrafter"/>
</dbReference>
<protein>
    <recommendedName>
        <fullName evidence="4">Serine-threonine/tyrosine-protein kinase catalytic domain-containing protein</fullName>
    </recommendedName>
</protein>
<dbReference type="InterPro" id="IPR001245">
    <property type="entry name" value="Ser-Thr/Tyr_kinase_cat_dom"/>
</dbReference>
<dbReference type="GO" id="GO:0030168">
    <property type="term" value="P:platelet activation"/>
    <property type="evidence" value="ECO:0007669"/>
    <property type="project" value="TreeGrafter"/>
</dbReference>
<evidence type="ECO:0000256" key="1">
    <source>
        <dbReference type="ARBA" id="ARBA00022741"/>
    </source>
</evidence>
<dbReference type="GO" id="GO:0043235">
    <property type="term" value="C:receptor complex"/>
    <property type="evidence" value="ECO:0007669"/>
    <property type="project" value="TreeGrafter"/>
</dbReference>
<organism evidence="5 6">
    <name type="scientific">Oncorhynchus mykiss</name>
    <name type="common">Rainbow trout</name>
    <name type="synonym">Salmo gairdneri</name>
    <dbReference type="NCBI Taxonomy" id="8022"/>
    <lineage>
        <taxon>Eukaryota</taxon>
        <taxon>Metazoa</taxon>
        <taxon>Chordata</taxon>
        <taxon>Craniata</taxon>
        <taxon>Vertebrata</taxon>
        <taxon>Euteleostomi</taxon>
        <taxon>Actinopterygii</taxon>
        <taxon>Neopterygii</taxon>
        <taxon>Teleostei</taxon>
        <taxon>Protacanthopterygii</taxon>
        <taxon>Salmoniformes</taxon>
        <taxon>Salmonidae</taxon>
        <taxon>Salmoninae</taxon>
        <taxon>Oncorhynchus</taxon>
    </lineage>
</organism>
<dbReference type="STRING" id="8022.A0A060YEB8"/>
<dbReference type="GO" id="GO:0005886">
    <property type="term" value="C:plasma membrane"/>
    <property type="evidence" value="ECO:0007669"/>
    <property type="project" value="TreeGrafter"/>
</dbReference>
<dbReference type="GO" id="GO:0051897">
    <property type="term" value="P:positive regulation of phosphatidylinositol 3-kinase/protein kinase B signal transduction"/>
    <property type="evidence" value="ECO:0007669"/>
    <property type="project" value="TreeGrafter"/>
</dbReference>
<evidence type="ECO:0000313" key="6">
    <source>
        <dbReference type="Proteomes" id="UP000193380"/>
    </source>
</evidence>
<dbReference type="GO" id="GO:0016477">
    <property type="term" value="P:cell migration"/>
    <property type="evidence" value="ECO:0007669"/>
    <property type="project" value="TreeGrafter"/>
</dbReference>
<evidence type="ECO:0000313" key="5">
    <source>
        <dbReference type="EMBL" id="CDQ89862.1"/>
    </source>
</evidence>
<dbReference type="EMBL" id="FR909906">
    <property type="protein sequence ID" value="CDQ89862.1"/>
    <property type="molecule type" value="Genomic_DNA"/>
</dbReference>
<dbReference type="GO" id="GO:0001779">
    <property type="term" value="P:natural killer cell differentiation"/>
    <property type="evidence" value="ECO:0007669"/>
    <property type="project" value="TreeGrafter"/>
</dbReference>
<dbReference type="GO" id="GO:0005524">
    <property type="term" value="F:ATP binding"/>
    <property type="evidence" value="ECO:0007669"/>
    <property type="project" value="UniProtKB-KW"/>
</dbReference>
<accession>A0A060YEB8</accession>
<dbReference type="InterPro" id="IPR011009">
    <property type="entry name" value="Kinase-like_dom_sf"/>
</dbReference>
<keyword evidence="1" id="KW-0547">Nucleotide-binding</keyword>
<evidence type="ECO:0000256" key="3">
    <source>
        <dbReference type="SAM" id="MobiDB-lite"/>
    </source>
</evidence>
<dbReference type="PANTHER" id="PTHR24416:SF323">
    <property type="entry name" value="TYROSINE-PROTEIN KINASE RECEPTOR UFO"/>
    <property type="match status" value="1"/>
</dbReference>
<dbReference type="GO" id="GO:0004714">
    <property type="term" value="F:transmembrane receptor protein tyrosine kinase activity"/>
    <property type="evidence" value="ECO:0007669"/>
    <property type="project" value="TreeGrafter"/>
</dbReference>
<evidence type="ECO:0000256" key="2">
    <source>
        <dbReference type="ARBA" id="ARBA00022840"/>
    </source>
</evidence>
<feature type="domain" description="Serine-threonine/tyrosine-protein kinase catalytic" evidence="4">
    <location>
        <begin position="1"/>
        <end position="64"/>
    </location>
</feature>
<dbReference type="PaxDb" id="8022-A0A060YEB8"/>
<dbReference type="AlphaFoldDB" id="A0A060YEB8"/>
<dbReference type="GO" id="GO:0007169">
    <property type="term" value="P:cell surface receptor protein tyrosine kinase signaling pathway"/>
    <property type="evidence" value="ECO:0007669"/>
    <property type="project" value="TreeGrafter"/>
</dbReference>
<dbReference type="Pfam" id="PF07714">
    <property type="entry name" value="PK_Tyr_Ser-Thr"/>
    <property type="match status" value="1"/>
</dbReference>
<dbReference type="Proteomes" id="UP000193380">
    <property type="component" value="Unassembled WGS sequence"/>
</dbReference>
<keyword evidence="2" id="KW-0067">ATP-binding</keyword>
<sequence>MWEIATRGQTPYPGVENSEIYDYLRQVNRLKQPPGCLDTIYFLMFSCWLLSPKDCPGFPSLRCDLEKALEDMPEQEEADDLLYVNMEEPSGSLLGAIGGWEPFGLPHPSYWKDMGNLETIQVHHHNHHDHAECYVLCPQHKAQPYLNDSMDSPQHKAQPYLNDSMDSPQHKAQPYLNDSMDSPQHKAQPYLNDSVDSPQHKAQPYLNDSVDSPMHKAQPYLNDSVDSLCTRPSPTQ</sequence>
<gene>
    <name evidence="5" type="ORF">GSONMT00041086001</name>
</gene>
<proteinExistence type="predicted"/>
<name>A0A060YEB8_ONCMY</name>
<dbReference type="Gene3D" id="1.10.510.10">
    <property type="entry name" value="Transferase(Phosphotransferase) domain 1"/>
    <property type="match status" value="1"/>
</dbReference>
<dbReference type="SUPFAM" id="SSF56112">
    <property type="entry name" value="Protein kinase-like (PK-like)"/>
    <property type="match status" value="1"/>
</dbReference>
<dbReference type="InterPro" id="IPR050122">
    <property type="entry name" value="RTK"/>
</dbReference>
<dbReference type="GO" id="GO:0006909">
    <property type="term" value="P:phagocytosis"/>
    <property type="evidence" value="ECO:0007669"/>
    <property type="project" value="TreeGrafter"/>
</dbReference>
<feature type="compositionally biased region" description="Polar residues" evidence="3">
    <location>
        <begin position="224"/>
        <end position="236"/>
    </location>
</feature>